<dbReference type="AlphaFoldDB" id="A0A328VNZ7"/>
<dbReference type="InterPro" id="IPR025351">
    <property type="entry name" value="Pvc16_N"/>
</dbReference>
<dbReference type="EMBL" id="MCIF01000002">
    <property type="protein sequence ID" value="RAQ97510.1"/>
    <property type="molecule type" value="Genomic_DNA"/>
</dbReference>
<dbReference type="Proteomes" id="UP000248706">
    <property type="component" value="Unassembled WGS sequence"/>
</dbReference>
<dbReference type="OrthoDB" id="527247at2"/>
<evidence type="ECO:0000313" key="3">
    <source>
        <dbReference type="EMBL" id="RAQ97510.1"/>
    </source>
</evidence>
<feature type="compositionally biased region" description="Basic and acidic residues" evidence="1">
    <location>
        <begin position="216"/>
        <end position="227"/>
    </location>
</feature>
<protein>
    <recommendedName>
        <fullName evidence="2">Pvc16 N-terminal domain-containing protein</fullName>
    </recommendedName>
</protein>
<organism evidence="3 4">
    <name type="scientific">Thermogemmatispora tikiterensis</name>
    <dbReference type="NCBI Taxonomy" id="1825093"/>
    <lineage>
        <taxon>Bacteria</taxon>
        <taxon>Bacillati</taxon>
        <taxon>Chloroflexota</taxon>
        <taxon>Ktedonobacteria</taxon>
        <taxon>Thermogemmatisporales</taxon>
        <taxon>Thermogemmatisporaceae</taxon>
        <taxon>Thermogemmatispora</taxon>
    </lineage>
</organism>
<evidence type="ECO:0000259" key="2">
    <source>
        <dbReference type="Pfam" id="PF14065"/>
    </source>
</evidence>
<feature type="compositionally biased region" description="Low complexity" evidence="1">
    <location>
        <begin position="66"/>
        <end position="83"/>
    </location>
</feature>
<feature type="region of interest" description="Disordered" evidence="1">
    <location>
        <begin position="66"/>
        <end position="85"/>
    </location>
</feature>
<comment type="caution">
    <text evidence="3">The sequence shown here is derived from an EMBL/GenBank/DDBJ whole genome shotgun (WGS) entry which is preliminary data.</text>
</comment>
<evidence type="ECO:0000313" key="4">
    <source>
        <dbReference type="Proteomes" id="UP000248706"/>
    </source>
</evidence>
<sequence>MRSAWSMAAVTFILKRLLENTLIEQAGPAGLGEVLVTALPPDRIALGTEERPQLNLYLYRLTPDSSWRQSPAPAPARAGSADSEPGEAGWQPLALKFHYLLSSYGERDGQGELLLGLAIDCLQQAALLAGERLQALLQALSADGSGRARANVLARLVSAAPLQELRIRPEFLGMEEQTRLWSAWQAHARLAMTYEVTALLKEAAPTAKAGPGRRMSAGDKHNPGQPS</sequence>
<evidence type="ECO:0000256" key="1">
    <source>
        <dbReference type="SAM" id="MobiDB-lite"/>
    </source>
</evidence>
<keyword evidence="4" id="KW-1185">Reference proteome</keyword>
<accession>A0A328VNZ7</accession>
<name>A0A328VNZ7_9CHLR</name>
<feature type="region of interest" description="Disordered" evidence="1">
    <location>
        <begin position="205"/>
        <end position="227"/>
    </location>
</feature>
<feature type="domain" description="Pvc16 N-terminal" evidence="2">
    <location>
        <begin position="9"/>
        <end position="211"/>
    </location>
</feature>
<reference evidence="3 4" key="1">
    <citation type="submission" date="2016-08" db="EMBL/GenBank/DDBJ databases">
        <title>Analysis of Carbohydrate Active Enzymes in Thermogemmatispora T81 Reveals Carbohydrate Degradation Ability.</title>
        <authorList>
            <person name="Tomazini A."/>
            <person name="Lal S."/>
            <person name="Stott M."/>
            <person name="Henrissat B."/>
            <person name="Polikarpov I."/>
            <person name="Sparling R."/>
            <person name="Levin D.B."/>
        </authorList>
    </citation>
    <scope>NUCLEOTIDE SEQUENCE [LARGE SCALE GENOMIC DNA]</scope>
    <source>
        <strain evidence="3 4">T81</strain>
    </source>
</reference>
<dbReference type="RefSeq" id="WP_112431940.1">
    <property type="nucleotide sequence ID" value="NZ_MCIF01000002.1"/>
</dbReference>
<dbReference type="Pfam" id="PF14065">
    <property type="entry name" value="Pvc16_N"/>
    <property type="match status" value="1"/>
</dbReference>
<gene>
    <name evidence="3" type="ORF">A4R35_18380</name>
</gene>
<proteinExistence type="predicted"/>